<dbReference type="AlphaFoldDB" id="A0A1L7WQ47"/>
<proteinExistence type="inferred from homology"/>
<feature type="transmembrane region" description="Helical" evidence="7">
    <location>
        <begin position="482"/>
        <end position="502"/>
    </location>
</feature>
<dbReference type="InterPro" id="IPR020846">
    <property type="entry name" value="MFS_dom"/>
</dbReference>
<feature type="region of interest" description="Disordered" evidence="6">
    <location>
        <begin position="1"/>
        <end position="72"/>
    </location>
</feature>
<feature type="compositionally biased region" description="Polar residues" evidence="6">
    <location>
        <begin position="35"/>
        <end position="48"/>
    </location>
</feature>
<feature type="compositionally biased region" description="Basic and acidic residues" evidence="6">
    <location>
        <begin position="15"/>
        <end position="31"/>
    </location>
</feature>
<feature type="transmembrane region" description="Helical" evidence="7">
    <location>
        <begin position="232"/>
        <end position="254"/>
    </location>
</feature>
<evidence type="ECO:0000313" key="9">
    <source>
        <dbReference type="EMBL" id="CZR54884.1"/>
    </source>
</evidence>
<reference evidence="9 10" key="1">
    <citation type="submission" date="2016-03" db="EMBL/GenBank/DDBJ databases">
        <authorList>
            <person name="Ploux O."/>
        </authorList>
    </citation>
    <scope>NUCLEOTIDE SEQUENCE [LARGE SCALE GENOMIC DNA]</scope>
    <source>
        <strain evidence="9 10">UAMH 11012</strain>
    </source>
</reference>
<name>A0A1L7WQ47_9HELO</name>
<feature type="transmembrane region" description="Helical" evidence="7">
    <location>
        <begin position="389"/>
        <end position="410"/>
    </location>
</feature>
<evidence type="ECO:0000256" key="7">
    <source>
        <dbReference type="SAM" id="Phobius"/>
    </source>
</evidence>
<dbReference type="InterPro" id="IPR036259">
    <property type="entry name" value="MFS_trans_sf"/>
</dbReference>
<dbReference type="FunFam" id="1.20.1250.20:FF:000011">
    <property type="entry name" value="MFS multidrug transporter, putative"/>
    <property type="match status" value="1"/>
</dbReference>
<comment type="subcellular location">
    <subcellularLocation>
        <location evidence="1">Membrane</location>
        <topology evidence="1">Multi-pass membrane protein</topology>
    </subcellularLocation>
</comment>
<feature type="domain" description="Major facilitator superfamily (MFS) profile" evidence="8">
    <location>
        <begin position="79"/>
        <end position="509"/>
    </location>
</feature>
<dbReference type="PANTHER" id="PTHR23502:SF68">
    <property type="entry name" value="MULTIDRUG TRANSPORTER, PUTATIVE (AFU_ORTHOLOGUE AFUA_3G01120)-RELATED"/>
    <property type="match status" value="1"/>
</dbReference>
<evidence type="ECO:0000256" key="2">
    <source>
        <dbReference type="ARBA" id="ARBA00008335"/>
    </source>
</evidence>
<feature type="transmembrane region" description="Helical" evidence="7">
    <location>
        <begin position="171"/>
        <end position="193"/>
    </location>
</feature>
<dbReference type="EMBL" id="FJOG01000005">
    <property type="protein sequence ID" value="CZR54884.1"/>
    <property type="molecule type" value="Genomic_DNA"/>
</dbReference>
<dbReference type="Proteomes" id="UP000184330">
    <property type="component" value="Unassembled WGS sequence"/>
</dbReference>
<comment type="similarity">
    <text evidence="2">Belongs to the major facilitator superfamily.</text>
</comment>
<evidence type="ECO:0000256" key="6">
    <source>
        <dbReference type="SAM" id="MobiDB-lite"/>
    </source>
</evidence>
<feature type="transmembrane region" description="Helical" evidence="7">
    <location>
        <begin position="304"/>
        <end position="328"/>
    </location>
</feature>
<keyword evidence="10" id="KW-1185">Reference proteome</keyword>
<feature type="transmembrane region" description="Helical" evidence="7">
    <location>
        <begin position="205"/>
        <end position="226"/>
    </location>
</feature>
<feature type="transmembrane region" description="Helical" evidence="7">
    <location>
        <begin position="448"/>
        <end position="470"/>
    </location>
</feature>
<feature type="transmembrane region" description="Helical" evidence="7">
    <location>
        <begin position="145"/>
        <end position="165"/>
    </location>
</feature>
<evidence type="ECO:0000259" key="8">
    <source>
        <dbReference type="PROSITE" id="PS50850"/>
    </source>
</evidence>
<evidence type="ECO:0000313" key="10">
    <source>
        <dbReference type="Proteomes" id="UP000184330"/>
    </source>
</evidence>
<keyword evidence="4 7" id="KW-1133">Transmembrane helix</keyword>
<evidence type="ECO:0000256" key="5">
    <source>
        <dbReference type="ARBA" id="ARBA00023136"/>
    </source>
</evidence>
<keyword evidence="5 7" id="KW-0472">Membrane</keyword>
<gene>
    <name evidence="9" type="ORF">PAC_04768</name>
</gene>
<feature type="transmembrane region" description="Helical" evidence="7">
    <location>
        <begin position="117"/>
        <end position="138"/>
    </location>
</feature>
<sequence length="518" mass="55878">MDTSKEIGSSGSSTHSKDTSQLDDVAYKNDVESQPGHNSNGVDSSTAEKAQRDPNIVDWDGPDDPANPMNWSSSKKVTAIGIVSLITMLSPLASTIISPATQDVMADFHSTNETLGAFVTSVYILGYAFGPLVIAPLSELYGRSIVYNTCNTIFLIFSIACAVANNLSSLIIFRLLAGIGASCPITLGAGTIADMIPLEKRGLAMALWIMGPLVGPTFGPLIGAYLAEAKGWRWIFWLIAIVAGAVWIATLLFMRESYAPIILQQKTNRLRKSTSNPSLKSALDTGKDPKTLFKLSIVRPIRMLLLSPIVFLISLYMAAVYGYLYLLFTTFPRVFEDQYGISGGSLGLTYLGTGVGSFFGLVFCAALSDRLVARLTKQNGGTAKPEYRLPVMFIGALVVPIGLFLYGWAAEYKVHWIVPIIGTAFLGAGLFMIFMPSLAYLVDAYTTYAASVSAASTVFRSLLGALLPLAGNSMYNALGLGWGTSALGFIAVAFIPMPLVLWKFGQRIRESRFSKVEF</sequence>
<feature type="transmembrane region" description="Helical" evidence="7">
    <location>
        <begin position="77"/>
        <end position="97"/>
    </location>
</feature>
<organism evidence="9 10">
    <name type="scientific">Phialocephala subalpina</name>
    <dbReference type="NCBI Taxonomy" id="576137"/>
    <lineage>
        <taxon>Eukaryota</taxon>
        <taxon>Fungi</taxon>
        <taxon>Dikarya</taxon>
        <taxon>Ascomycota</taxon>
        <taxon>Pezizomycotina</taxon>
        <taxon>Leotiomycetes</taxon>
        <taxon>Helotiales</taxon>
        <taxon>Mollisiaceae</taxon>
        <taxon>Phialocephala</taxon>
        <taxon>Phialocephala fortinii species complex</taxon>
    </lineage>
</organism>
<dbReference type="CDD" id="cd17323">
    <property type="entry name" value="MFS_Tpo1_MDR_like"/>
    <property type="match status" value="1"/>
</dbReference>
<feature type="transmembrane region" description="Helical" evidence="7">
    <location>
        <begin position="348"/>
        <end position="368"/>
    </location>
</feature>
<feature type="transmembrane region" description="Helical" evidence="7">
    <location>
        <begin position="416"/>
        <end position="441"/>
    </location>
</feature>
<dbReference type="OrthoDB" id="5296287at2759"/>
<dbReference type="PANTHER" id="PTHR23502">
    <property type="entry name" value="MAJOR FACILITATOR SUPERFAMILY"/>
    <property type="match status" value="1"/>
</dbReference>
<dbReference type="Gene3D" id="1.20.1250.20">
    <property type="entry name" value="MFS general substrate transporter like domains"/>
    <property type="match status" value="1"/>
</dbReference>
<dbReference type="Pfam" id="PF07690">
    <property type="entry name" value="MFS_1"/>
    <property type="match status" value="1"/>
</dbReference>
<dbReference type="InterPro" id="IPR011701">
    <property type="entry name" value="MFS"/>
</dbReference>
<evidence type="ECO:0000256" key="1">
    <source>
        <dbReference type="ARBA" id="ARBA00004141"/>
    </source>
</evidence>
<evidence type="ECO:0000256" key="3">
    <source>
        <dbReference type="ARBA" id="ARBA00022692"/>
    </source>
</evidence>
<dbReference type="PROSITE" id="PS50850">
    <property type="entry name" value="MFS"/>
    <property type="match status" value="1"/>
</dbReference>
<dbReference type="SUPFAM" id="SSF103473">
    <property type="entry name" value="MFS general substrate transporter"/>
    <property type="match status" value="1"/>
</dbReference>
<accession>A0A1L7WQ47</accession>
<dbReference type="GO" id="GO:0022857">
    <property type="term" value="F:transmembrane transporter activity"/>
    <property type="evidence" value="ECO:0007669"/>
    <property type="project" value="InterPro"/>
</dbReference>
<dbReference type="STRING" id="576137.A0A1L7WQ47"/>
<dbReference type="GO" id="GO:0016020">
    <property type="term" value="C:membrane"/>
    <property type="evidence" value="ECO:0007669"/>
    <property type="project" value="UniProtKB-SubCell"/>
</dbReference>
<evidence type="ECO:0000256" key="4">
    <source>
        <dbReference type="ARBA" id="ARBA00022989"/>
    </source>
</evidence>
<keyword evidence="3 7" id="KW-0812">Transmembrane</keyword>
<feature type="compositionally biased region" description="Low complexity" evidence="6">
    <location>
        <begin position="1"/>
        <end position="14"/>
    </location>
</feature>
<protein>
    <submittedName>
        <fullName evidence="9">Related to multidrug resistant protein</fullName>
    </submittedName>
</protein>